<organism evidence="4 5">
    <name type="scientific">Nakamurella antarctica</name>
    <dbReference type="NCBI Taxonomy" id="1902245"/>
    <lineage>
        <taxon>Bacteria</taxon>
        <taxon>Bacillati</taxon>
        <taxon>Actinomycetota</taxon>
        <taxon>Actinomycetes</taxon>
        <taxon>Nakamurellales</taxon>
        <taxon>Nakamurellaceae</taxon>
        <taxon>Nakamurella</taxon>
    </lineage>
</organism>
<dbReference type="SUPFAM" id="SSF52833">
    <property type="entry name" value="Thioredoxin-like"/>
    <property type="match status" value="1"/>
</dbReference>
<accession>A0A3G8ZXG6</accession>
<gene>
    <name evidence="4" type="ORF">EH165_14170</name>
</gene>
<feature type="transmembrane region" description="Helical" evidence="2">
    <location>
        <begin position="54"/>
        <end position="73"/>
    </location>
</feature>
<keyword evidence="2" id="KW-0472">Membrane</keyword>
<feature type="compositionally biased region" description="Low complexity" evidence="1">
    <location>
        <begin position="29"/>
        <end position="42"/>
    </location>
</feature>
<protein>
    <submittedName>
        <fullName evidence="4">Serine/threonine protein kinase</fullName>
    </submittedName>
</protein>
<feature type="region of interest" description="Disordered" evidence="1">
    <location>
        <begin position="1"/>
        <end position="42"/>
    </location>
</feature>
<feature type="domain" description="Thioredoxin-like fold" evidence="3">
    <location>
        <begin position="110"/>
        <end position="266"/>
    </location>
</feature>
<keyword evidence="2" id="KW-0812">Transmembrane</keyword>
<evidence type="ECO:0000256" key="1">
    <source>
        <dbReference type="SAM" id="MobiDB-lite"/>
    </source>
</evidence>
<dbReference type="RefSeq" id="WP_124800018.1">
    <property type="nucleotide sequence ID" value="NZ_CP034170.1"/>
</dbReference>
<feature type="compositionally biased region" description="Polar residues" evidence="1">
    <location>
        <begin position="8"/>
        <end position="20"/>
    </location>
</feature>
<keyword evidence="4" id="KW-0723">Serine/threonine-protein kinase</keyword>
<keyword evidence="5" id="KW-1185">Reference proteome</keyword>
<evidence type="ECO:0000256" key="2">
    <source>
        <dbReference type="SAM" id="Phobius"/>
    </source>
</evidence>
<dbReference type="Gene3D" id="3.40.30.10">
    <property type="entry name" value="Glutaredoxin"/>
    <property type="match status" value="1"/>
</dbReference>
<proteinExistence type="predicted"/>
<dbReference type="KEGG" id="nak:EH165_14170"/>
<dbReference type="GO" id="GO:0004674">
    <property type="term" value="F:protein serine/threonine kinase activity"/>
    <property type="evidence" value="ECO:0007669"/>
    <property type="project" value="UniProtKB-KW"/>
</dbReference>
<dbReference type="InterPro" id="IPR012336">
    <property type="entry name" value="Thioredoxin-like_fold"/>
</dbReference>
<sequence length="281" mass="28511">MSPKSADNRNNSAQPTSDQNAVRGAKPMSNSAKRAAKSSVSAARKSSGISRTTLLIGGVTLLLVIAVVVLGVVTNNKGDVQYKTEASAPLSTATFQDGVITLATGTSGVKADIYEDALCPACGAFEEANGSAIGQAINDGSLSASYRTLAFLDGASKSKDYSTRASAAMICVASLDGAKPGVFSSFHGMLFGSKFQPKENGSYDYTNAELAEAAKQNGATEAADCISNGTMIEQATTAYKANSDALAAAGGSGTPSVVSGGKLIDTRSVTWLPVLLATAAK</sequence>
<name>A0A3G8ZXG6_9ACTN</name>
<dbReference type="AlphaFoldDB" id="A0A3G8ZXG6"/>
<dbReference type="OrthoDB" id="4135024at2"/>
<evidence type="ECO:0000313" key="4">
    <source>
        <dbReference type="EMBL" id="AZI59114.1"/>
    </source>
</evidence>
<keyword evidence="4" id="KW-0808">Transferase</keyword>
<dbReference type="InterPro" id="IPR036249">
    <property type="entry name" value="Thioredoxin-like_sf"/>
</dbReference>
<dbReference type="Pfam" id="PF13462">
    <property type="entry name" value="Thioredoxin_4"/>
    <property type="match status" value="1"/>
</dbReference>
<keyword evidence="4" id="KW-0418">Kinase</keyword>
<dbReference type="EMBL" id="CP034170">
    <property type="protein sequence ID" value="AZI59114.1"/>
    <property type="molecule type" value="Genomic_DNA"/>
</dbReference>
<evidence type="ECO:0000313" key="5">
    <source>
        <dbReference type="Proteomes" id="UP000268084"/>
    </source>
</evidence>
<dbReference type="Proteomes" id="UP000268084">
    <property type="component" value="Chromosome"/>
</dbReference>
<evidence type="ECO:0000259" key="3">
    <source>
        <dbReference type="Pfam" id="PF13462"/>
    </source>
</evidence>
<reference evidence="4 5" key="2">
    <citation type="submission" date="2018-12" db="EMBL/GenBank/DDBJ databases">
        <title>Nakamurella antarcticus sp. nov., isolated from Antarctica South Shetland Islands soil.</title>
        <authorList>
            <person name="Peng F."/>
        </authorList>
    </citation>
    <scope>NUCLEOTIDE SEQUENCE [LARGE SCALE GENOMIC DNA]</scope>
    <source>
        <strain evidence="4 5">S14-144</strain>
    </source>
</reference>
<reference evidence="4 5" key="1">
    <citation type="submission" date="2018-11" db="EMBL/GenBank/DDBJ databases">
        <authorList>
            <person name="Da X."/>
        </authorList>
    </citation>
    <scope>NUCLEOTIDE SEQUENCE [LARGE SCALE GENOMIC DNA]</scope>
    <source>
        <strain evidence="4 5">S14-144</strain>
    </source>
</reference>
<keyword evidence="2" id="KW-1133">Transmembrane helix</keyword>